<proteinExistence type="predicted"/>
<keyword evidence="1" id="KW-0677">Repeat</keyword>
<gene>
    <name evidence="4" type="ORF">XDN619_LOCUS24764</name>
</gene>
<dbReference type="PANTHER" id="PTHR45641:SF19">
    <property type="entry name" value="NEPHROCYSTIN-3"/>
    <property type="match status" value="1"/>
</dbReference>
<dbReference type="PANTHER" id="PTHR45641">
    <property type="entry name" value="TETRATRICOPEPTIDE REPEAT PROTEIN (AFU_ORTHOLOGUE AFUA_6G03870)"/>
    <property type="match status" value="1"/>
</dbReference>
<accession>A0A816W0M7</accession>
<evidence type="ECO:0000256" key="2">
    <source>
        <dbReference type="ARBA" id="ARBA00022803"/>
    </source>
</evidence>
<name>A0A816W0M7_9BILA</name>
<reference evidence="4" key="1">
    <citation type="submission" date="2021-02" db="EMBL/GenBank/DDBJ databases">
        <authorList>
            <person name="Nowell W R."/>
        </authorList>
    </citation>
    <scope>NUCLEOTIDE SEQUENCE</scope>
</reference>
<evidence type="ECO:0000256" key="3">
    <source>
        <dbReference type="PROSITE-ProRule" id="PRU00339"/>
    </source>
</evidence>
<sequence length="308" mass="36046">MGDIFESLRHEHEKILSPEDNIPHVYRGMKLENEEFERLKENQGKFISTNGYLSTSRNKPINRSKPNVPSKGHFENLNKTRNNGVYIIFFIFVDSNDLVDHKKRVDTNLIYPISDDKAFRLLRVNRSIIVCVLFHIQCDIKEIDKSIVFADIAEYSRAWIEFHIGRAYQGKGEFDKARKYYELACNLMNNSTSPRILDYSDPLNRIDDILHERNELDDVLKYYQRALEIREKLDGFCLIDIAADLGNIGLVLDEKQKSNEALNYYQRALKMYQKFDTFGHNDTAKTLTRIGDILYQQTKCGEALDYHE</sequence>
<dbReference type="InterPro" id="IPR011990">
    <property type="entry name" value="TPR-like_helical_dom_sf"/>
</dbReference>
<dbReference type="AlphaFoldDB" id="A0A816W0M7"/>
<dbReference type="InterPro" id="IPR019734">
    <property type="entry name" value="TPR_rpt"/>
</dbReference>
<dbReference type="Gene3D" id="1.25.40.10">
    <property type="entry name" value="Tetratricopeptide repeat domain"/>
    <property type="match status" value="1"/>
</dbReference>
<evidence type="ECO:0000256" key="1">
    <source>
        <dbReference type="ARBA" id="ARBA00022737"/>
    </source>
</evidence>
<evidence type="ECO:0000313" key="5">
    <source>
        <dbReference type="Proteomes" id="UP000663887"/>
    </source>
</evidence>
<dbReference type="Gene3D" id="3.90.176.10">
    <property type="entry name" value="Toxin ADP-ribosyltransferase, Chain A, domain 1"/>
    <property type="match status" value="1"/>
</dbReference>
<dbReference type="Proteomes" id="UP000663887">
    <property type="component" value="Unassembled WGS sequence"/>
</dbReference>
<dbReference type="SUPFAM" id="SSF48452">
    <property type="entry name" value="TPR-like"/>
    <property type="match status" value="1"/>
</dbReference>
<dbReference type="EMBL" id="CAJNRG010011354">
    <property type="protein sequence ID" value="CAF2131300.1"/>
    <property type="molecule type" value="Genomic_DNA"/>
</dbReference>
<protein>
    <submittedName>
        <fullName evidence="4">Uncharacterized protein</fullName>
    </submittedName>
</protein>
<keyword evidence="2 3" id="KW-0802">TPR repeat</keyword>
<comment type="caution">
    <text evidence="4">The sequence shown here is derived from an EMBL/GenBank/DDBJ whole genome shotgun (WGS) entry which is preliminary data.</text>
</comment>
<evidence type="ECO:0000313" key="4">
    <source>
        <dbReference type="EMBL" id="CAF2131300.1"/>
    </source>
</evidence>
<organism evidence="4 5">
    <name type="scientific">Rotaria magnacalcarata</name>
    <dbReference type="NCBI Taxonomy" id="392030"/>
    <lineage>
        <taxon>Eukaryota</taxon>
        <taxon>Metazoa</taxon>
        <taxon>Spiralia</taxon>
        <taxon>Gnathifera</taxon>
        <taxon>Rotifera</taxon>
        <taxon>Eurotatoria</taxon>
        <taxon>Bdelloidea</taxon>
        <taxon>Philodinida</taxon>
        <taxon>Philodinidae</taxon>
        <taxon>Rotaria</taxon>
    </lineage>
</organism>
<feature type="repeat" description="TPR" evidence="3">
    <location>
        <begin position="158"/>
        <end position="191"/>
    </location>
</feature>
<dbReference type="PROSITE" id="PS50005">
    <property type="entry name" value="TPR"/>
    <property type="match status" value="1"/>
</dbReference>
<dbReference type="Pfam" id="PF13424">
    <property type="entry name" value="TPR_12"/>
    <property type="match status" value="1"/>
</dbReference>
<dbReference type="SMART" id="SM00028">
    <property type="entry name" value="TPR"/>
    <property type="match status" value="3"/>
</dbReference>
<dbReference type="Pfam" id="PF13181">
    <property type="entry name" value="TPR_8"/>
    <property type="match status" value="1"/>
</dbReference>